<dbReference type="Proteomes" id="UP000290975">
    <property type="component" value="Unassembled WGS sequence"/>
</dbReference>
<sequence length="82" mass="8590">MEAGVNGIFSSTPAPGPIRLLIGSQGLALVQSCIAWQLPAMPVVVRVLGALIAIIATAALISAAIGEARENRPPHWRRCHGR</sequence>
<dbReference type="EMBL" id="BBQY01000037">
    <property type="protein sequence ID" value="GBH32378.1"/>
    <property type="molecule type" value="Genomic_DNA"/>
</dbReference>
<evidence type="ECO:0000313" key="3">
    <source>
        <dbReference type="Proteomes" id="UP000290975"/>
    </source>
</evidence>
<gene>
    <name evidence="2" type="ORF">MBESOW_P3608</name>
</gene>
<comment type="caution">
    <text evidence="2">The sequence shown here is derived from an EMBL/GenBank/DDBJ whole genome shotgun (WGS) entry which is preliminary data.</text>
</comment>
<accession>A0A401J716</accession>
<organism evidence="2 3">
    <name type="scientific">Sphingobium xenophagum</name>
    <dbReference type="NCBI Taxonomy" id="121428"/>
    <lineage>
        <taxon>Bacteria</taxon>
        <taxon>Pseudomonadati</taxon>
        <taxon>Pseudomonadota</taxon>
        <taxon>Alphaproteobacteria</taxon>
        <taxon>Sphingomonadales</taxon>
        <taxon>Sphingomonadaceae</taxon>
        <taxon>Sphingobium</taxon>
    </lineage>
</organism>
<keyword evidence="1" id="KW-0472">Membrane</keyword>
<protein>
    <submittedName>
        <fullName evidence="2">Uncharacterized protein</fullName>
    </submittedName>
</protein>
<dbReference type="AlphaFoldDB" id="A0A401J716"/>
<keyword evidence="3" id="KW-1185">Reference proteome</keyword>
<feature type="transmembrane region" description="Helical" evidence="1">
    <location>
        <begin position="44"/>
        <end position="68"/>
    </location>
</feature>
<evidence type="ECO:0000313" key="2">
    <source>
        <dbReference type="EMBL" id="GBH32378.1"/>
    </source>
</evidence>
<evidence type="ECO:0000256" key="1">
    <source>
        <dbReference type="SAM" id="Phobius"/>
    </source>
</evidence>
<keyword evidence="1" id="KW-1133">Transmembrane helix</keyword>
<reference evidence="2 3" key="1">
    <citation type="submission" date="2014-12" db="EMBL/GenBank/DDBJ databases">
        <title>Whole genome sequencing of Sphingobium xenophagum OW59.</title>
        <authorList>
            <person name="Ohta Y."/>
            <person name="Nishi S."/>
            <person name="Hatada Y."/>
        </authorList>
    </citation>
    <scope>NUCLEOTIDE SEQUENCE [LARGE SCALE GENOMIC DNA]</scope>
    <source>
        <strain evidence="2 3">OW59</strain>
    </source>
</reference>
<proteinExistence type="predicted"/>
<keyword evidence="1" id="KW-0812">Transmembrane</keyword>
<name>A0A401J716_SPHXE</name>